<name>A0A7Z9CTJ3_RAOTE</name>
<feature type="transmembrane region" description="Helical" evidence="1">
    <location>
        <begin position="26"/>
        <end position="50"/>
    </location>
</feature>
<keyword evidence="1" id="KW-0812">Transmembrane</keyword>
<proteinExistence type="predicted"/>
<dbReference type="EMBL" id="LR134253">
    <property type="protein sequence ID" value="VED51634.1"/>
    <property type="molecule type" value="Genomic_DNA"/>
</dbReference>
<dbReference type="AlphaFoldDB" id="A0A7Z9CTJ3"/>
<organism evidence="2 3">
    <name type="scientific">Raoultella terrigena</name>
    <name type="common">Klebsiella terrigena</name>
    <dbReference type="NCBI Taxonomy" id="577"/>
    <lineage>
        <taxon>Bacteria</taxon>
        <taxon>Pseudomonadati</taxon>
        <taxon>Pseudomonadota</taxon>
        <taxon>Gammaproteobacteria</taxon>
        <taxon>Enterobacterales</taxon>
        <taxon>Enterobacteriaceae</taxon>
        <taxon>Klebsiella/Raoultella group</taxon>
        <taxon>Raoultella</taxon>
    </lineage>
</organism>
<protein>
    <submittedName>
        <fullName evidence="2">Uncharacterized protein</fullName>
    </submittedName>
</protein>
<gene>
    <name evidence="2" type="ORF">NCTC9997_03875</name>
</gene>
<reference evidence="2 3" key="1">
    <citation type="submission" date="2018-12" db="EMBL/GenBank/DDBJ databases">
        <authorList>
            <consortium name="Pathogen Informatics"/>
        </authorList>
    </citation>
    <scope>NUCLEOTIDE SEQUENCE [LARGE SCALE GENOMIC DNA]</scope>
    <source>
        <strain evidence="2 3">NCTC9997</strain>
    </source>
</reference>
<keyword evidence="3" id="KW-1185">Reference proteome</keyword>
<keyword evidence="1" id="KW-1133">Transmembrane helix</keyword>
<dbReference type="Proteomes" id="UP000267630">
    <property type="component" value="Chromosome 3"/>
</dbReference>
<accession>A0A7Z9CTJ3</accession>
<sequence length="52" mass="6130">MSGCWGASILNFDSQVMHKFTMDCEYFIQIIMLLIFNTFIDFFGVLRVLLFL</sequence>
<keyword evidence="1" id="KW-0472">Membrane</keyword>
<evidence type="ECO:0000313" key="2">
    <source>
        <dbReference type="EMBL" id="VED51634.1"/>
    </source>
</evidence>
<evidence type="ECO:0000256" key="1">
    <source>
        <dbReference type="SAM" id="Phobius"/>
    </source>
</evidence>
<evidence type="ECO:0000313" key="3">
    <source>
        <dbReference type="Proteomes" id="UP000267630"/>
    </source>
</evidence>